<accession>A0A1Y1KI40</accession>
<feature type="domain" description="HMG box" evidence="4">
    <location>
        <begin position="49"/>
        <end position="117"/>
    </location>
</feature>
<proteinExistence type="predicted"/>
<sequence length="248" mass="29376">MSIHALLSNTLLNCRGALINRVIAAFQPVLTLDAKVHKEAKPVEIPKGPKKPLSSYFQFLVETRPILLKQHPDWKQMQVVKQIALNWRNMDTTLKEKYEERYRKDHAVYEEEHTKYLSSLTAEQLDALEKLKADKRVRRNKRVIRKLWRDTGKPKRPLTNFGYFIKEKRELPENRGDTLGNVLNKYKEAWTKLPEEAKQKYTNMFKADQERYNAEIEKWEAKMVNEGQRKIVRKDSQIESSPKKPHHK</sequence>
<dbReference type="InterPro" id="IPR009071">
    <property type="entry name" value="HMG_box_dom"/>
</dbReference>
<dbReference type="Pfam" id="PF00505">
    <property type="entry name" value="HMG_box"/>
    <property type="match status" value="2"/>
</dbReference>
<dbReference type="PROSITE" id="PS50118">
    <property type="entry name" value="HMG_BOX_2"/>
    <property type="match status" value="2"/>
</dbReference>
<dbReference type="GO" id="GO:0006357">
    <property type="term" value="P:regulation of transcription by RNA polymerase II"/>
    <property type="evidence" value="ECO:0007669"/>
    <property type="project" value="TreeGrafter"/>
</dbReference>
<feature type="domain" description="HMG box" evidence="4">
    <location>
        <begin position="154"/>
        <end position="220"/>
    </location>
</feature>
<name>A0A1Y1KI40_PHOPY</name>
<feature type="compositionally biased region" description="Basic and acidic residues" evidence="3">
    <location>
        <begin position="228"/>
        <end position="237"/>
    </location>
</feature>
<evidence type="ECO:0000256" key="2">
    <source>
        <dbReference type="PROSITE-ProRule" id="PRU00267"/>
    </source>
</evidence>
<dbReference type="Gene3D" id="1.10.30.10">
    <property type="entry name" value="High mobility group box domain"/>
    <property type="match status" value="2"/>
</dbReference>
<dbReference type="SUPFAM" id="SSF47095">
    <property type="entry name" value="HMG-box"/>
    <property type="match status" value="2"/>
</dbReference>
<dbReference type="InterPro" id="IPR050342">
    <property type="entry name" value="HMGB"/>
</dbReference>
<evidence type="ECO:0000259" key="4">
    <source>
        <dbReference type="PROSITE" id="PS50118"/>
    </source>
</evidence>
<feature type="region of interest" description="Disordered" evidence="3">
    <location>
        <begin position="228"/>
        <end position="248"/>
    </location>
</feature>
<organism evidence="5">
    <name type="scientific">Photinus pyralis</name>
    <name type="common">Common eastern firefly</name>
    <name type="synonym">Lampyris pyralis</name>
    <dbReference type="NCBI Taxonomy" id="7054"/>
    <lineage>
        <taxon>Eukaryota</taxon>
        <taxon>Metazoa</taxon>
        <taxon>Ecdysozoa</taxon>
        <taxon>Arthropoda</taxon>
        <taxon>Hexapoda</taxon>
        <taxon>Insecta</taxon>
        <taxon>Pterygota</taxon>
        <taxon>Neoptera</taxon>
        <taxon>Endopterygota</taxon>
        <taxon>Coleoptera</taxon>
        <taxon>Polyphaga</taxon>
        <taxon>Elateriformia</taxon>
        <taxon>Elateroidea</taxon>
        <taxon>Lampyridae</taxon>
        <taxon>Lampyrinae</taxon>
        <taxon>Photinus</taxon>
    </lineage>
</organism>
<reference evidence="5" key="1">
    <citation type="journal article" date="2016" name="Sci. Rep.">
        <title>Molecular characterization of firefly nuptial gifts: a multi-omics approach sheds light on postcopulatory sexual selection.</title>
        <authorList>
            <person name="Al-Wathiqui N."/>
            <person name="Fallon T.R."/>
            <person name="South A."/>
            <person name="Weng J.K."/>
            <person name="Lewis S.M."/>
        </authorList>
    </citation>
    <scope>NUCLEOTIDE SEQUENCE</scope>
</reference>
<feature type="DNA-binding region" description="HMG box" evidence="2">
    <location>
        <begin position="49"/>
        <end position="117"/>
    </location>
</feature>
<dbReference type="PANTHER" id="PTHR48112:SF22">
    <property type="entry name" value="MITOCHONDRIAL TRANSCRIPTION FACTOR A, ISOFORM B"/>
    <property type="match status" value="1"/>
</dbReference>
<dbReference type="EMBL" id="GEZM01085909">
    <property type="protein sequence ID" value="JAV59900.1"/>
    <property type="molecule type" value="Transcribed_RNA"/>
</dbReference>
<dbReference type="InterPro" id="IPR036910">
    <property type="entry name" value="HMG_box_dom_sf"/>
</dbReference>
<keyword evidence="2" id="KW-0539">Nucleus</keyword>
<dbReference type="PANTHER" id="PTHR48112">
    <property type="entry name" value="HIGH MOBILITY GROUP PROTEIN DSP1"/>
    <property type="match status" value="1"/>
</dbReference>
<dbReference type="SMART" id="SM00398">
    <property type="entry name" value="HMG"/>
    <property type="match status" value="2"/>
</dbReference>
<dbReference type="GO" id="GO:0003677">
    <property type="term" value="F:DNA binding"/>
    <property type="evidence" value="ECO:0007669"/>
    <property type="project" value="UniProtKB-UniRule"/>
</dbReference>
<dbReference type="AlphaFoldDB" id="A0A1Y1KI40"/>
<feature type="DNA-binding region" description="HMG box" evidence="2">
    <location>
        <begin position="154"/>
        <end position="220"/>
    </location>
</feature>
<protein>
    <recommendedName>
        <fullName evidence="4">HMG box domain-containing protein</fullName>
    </recommendedName>
</protein>
<evidence type="ECO:0000256" key="3">
    <source>
        <dbReference type="SAM" id="MobiDB-lite"/>
    </source>
</evidence>
<dbReference type="GO" id="GO:0005634">
    <property type="term" value="C:nucleus"/>
    <property type="evidence" value="ECO:0007669"/>
    <property type="project" value="UniProtKB-UniRule"/>
</dbReference>
<keyword evidence="1 2" id="KW-0238">DNA-binding</keyword>
<evidence type="ECO:0000256" key="1">
    <source>
        <dbReference type="ARBA" id="ARBA00023125"/>
    </source>
</evidence>
<evidence type="ECO:0000313" key="5">
    <source>
        <dbReference type="EMBL" id="JAV59900.1"/>
    </source>
</evidence>